<dbReference type="Pfam" id="PF01699">
    <property type="entry name" value="Na_Ca_ex"/>
    <property type="match status" value="2"/>
</dbReference>
<keyword evidence="2" id="KW-0813">Transport</keyword>
<comment type="caution">
    <text evidence="9">The sequence shown here is derived from an EMBL/GenBank/DDBJ whole genome shotgun (WGS) entry which is preliminary data.</text>
</comment>
<feature type="transmembrane region" description="Helical" evidence="7">
    <location>
        <begin position="30"/>
        <end position="51"/>
    </location>
</feature>
<feature type="transmembrane region" description="Helical" evidence="7">
    <location>
        <begin position="186"/>
        <end position="205"/>
    </location>
</feature>
<evidence type="ECO:0000256" key="5">
    <source>
        <dbReference type="ARBA" id="ARBA00023065"/>
    </source>
</evidence>
<dbReference type="GO" id="GO:0012505">
    <property type="term" value="C:endomembrane system"/>
    <property type="evidence" value="ECO:0007669"/>
    <property type="project" value="UniProtKB-SubCell"/>
</dbReference>
<evidence type="ECO:0000256" key="3">
    <source>
        <dbReference type="ARBA" id="ARBA00022692"/>
    </source>
</evidence>
<organism evidence="9 10">
    <name type="scientific">Striga hermonthica</name>
    <name type="common">Purple witchweed</name>
    <name type="synonym">Buchnera hermonthica</name>
    <dbReference type="NCBI Taxonomy" id="68872"/>
    <lineage>
        <taxon>Eukaryota</taxon>
        <taxon>Viridiplantae</taxon>
        <taxon>Streptophyta</taxon>
        <taxon>Embryophyta</taxon>
        <taxon>Tracheophyta</taxon>
        <taxon>Spermatophyta</taxon>
        <taxon>Magnoliopsida</taxon>
        <taxon>eudicotyledons</taxon>
        <taxon>Gunneridae</taxon>
        <taxon>Pentapetalae</taxon>
        <taxon>asterids</taxon>
        <taxon>lamiids</taxon>
        <taxon>Lamiales</taxon>
        <taxon>Orobanchaceae</taxon>
        <taxon>Buchnereae</taxon>
        <taxon>Striga</taxon>
    </lineage>
</organism>
<dbReference type="EMBL" id="CACSLK010027752">
    <property type="protein sequence ID" value="CAA0828539.1"/>
    <property type="molecule type" value="Genomic_DNA"/>
</dbReference>
<dbReference type="GO" id="GO:0055085">
    <property type="term" value="P:transmembrane transport"/>
    <property type="evidence" value="ECO:0007669"/>
    <property type="project" value="InterPro"/>
</dbReference>
<feature type="transmembrane region" description="Helical" evidence="7">
    <location>
        <begin position="355"/>
        <end position="375"/>
    </location>
</feature>
<dbReference type="GO" id="GO:0030001">
    <property type="term" value="P:metal ion transport"/>
    <property type="evidence" value="ECO:0007669"/>
    <property type="project" value="TreeGrafter"/>
</dbReference>
<dbReference type="OrthoDB" id="2127281at2759"/>
<dbReference type="PANTHER" id="PTHR11878:SF65">
    <property type="entry name" value="NA_CA-EXCHANGE PROTEIN, ISOFORM G"/>
    <property type="match status" value="1"/>
</dbReference>
<feature type="transmembrane region" description="Helical" evidence="7">
    <location>
        <begin position="440"/>
        <end position="462"/>
    </location>
</feature>
<keyword evidence="10" id="KW-1185">Reference proteome</keyword>
<dbReference type="Proteomes" id="UP001153555">
    <property type="component" value="Unassembled WGS sequence"/>
</dbReference>
<evidence type="ECO:0000313" key="9">
    <source>
        <dbReference type="EMBL" id="CAA0828539.1"/>
    </source>
</evidence>
<keyword evidence="3 7" id="KW-0812">Transmembrane</keyword>
<dbReference type="GO" id="GO:0016020">
    <property type="term" value="C:membrane"/>
    <property type="evidence" value="ECO:0007669"/>
    <property type="project" value="InterPro"/>
</dbReference>
<keyword evidence="6 7" id="KW-0472">Membrane</keyword>
<keyword evidence="5" id="KW-0406">Ion transport</keyword>
<feature type="transmembrane region" description="Helical" evidence="7">
    <location>
        <begin position="329"/>
        <end position="348"/>
    </location>
</feature>
<name>A0A9N7NDS1_STRHE</name>
<evidence type="ECO:0000256" key="4">
    <source>
        <dbReference type="ARBA" id="ARBA00022989"/>
    </source>
</evidence>
<gene>
    <name evidence="9" type="ORF">SHERM_24234</name>
</gene>
<dbReference type="PANTHER" id="PTHR11878">
    <property type="entry name" value="SODIUM/CALCIUM EXCHANGER"/>
    <property type="match status" value="1"/>
</dbReference>
<dbReference type="Gene3D" id="1.20.1420.30">
    <property type="entry name" value="NCX, central ion-binding region"/>
    <property type="match status" value="2"/>
</dbReference>
<evidence type="ECO:0000313" key="10">
    <source>
        <dbReference type="Proteomes" id="UP001153555"/>
    </source>
</evidence>
<keyword evidence="4 7" id="KW-1133">Transmembrane helix</keyword>
<reference evidence="9" key="1">
    <citation type="submission" date="2019-12" db="EMBL/GenBank/DDBJ databases">
        <authorList>
            <person name="Scholes J."/>
        </authorList>
    </citation>
    <scope>NUCLEOTIDE SEQUENCE</scope>
</reference>
<feature type="transmembrane region" description="Helical" evidence="7">
    <location>
        <begin position="155"/>
        <end position="174"/>
    </location>
</feature>
<dbReference type="InterPro" id="IPR051171">
    <property type="entry name" value="CaCA"/>
</dbReference>
<dbReference type="AlphaFoldDB" id="A0A9N7NDS1"/>
<accession>A0A9N7NDS1</accession>
<dbReference type="InterPro" id="IPR044880">
    <property type="entry name" value="NCX_ion-bd_dom_sf"/>
</dbReference>
<dbReference type="InterPro" id="IPR004837">
    <property type="entry name" value="NaCa_Exmemb"/>
</dbReference>
<protein>
    <submittedName>
        <fullName evidence="9">Magnesium/proton exchanger</fullName>
    </submittedName>
</protein>
<evidence type="ECO:0000256" key="7">
    <source>
        <dbReference type="SAM" id="Phobius"/>
    </source>
</evidence>
<proteinExistence type="predicted"/>
<feature type="domain" description="Sodium/calcium exchanger membrane region" evidence="8">
    <location>
        <begin position="32"/>
        <end position="203"/>
    </location>
</feature>
<evidence type="ECO:0000256" key="1">
    <source>
        <dbReference type="ARBA" id="ARBA00004127"/>
    </source>
</evidence>
<sequence>MANNTAGHGKCQLTFLFDFETELGKGLRGFLYFLALGYCFVGLSAITDRFFRSMETVVKHSRAVEVIDPSTKTKVIKHVKVWNYTIADITLLAFGTSFPQISLATIDAIRNIGSLYAGGLGPGTLVGSAAFDLFPIHAVCVVVPKNGELKKISDIGVWLVELFWSFWAYIWLYIILEVWTPNVITLWEAFFTVLQFGMLLTHAYAQDKRWPYVSLPLKRDERPEDWVPAETGNRIRDKYSELIEIDPDRSRDIVDIFSIHSGNAEQSCEDSTAQEVDLPSIWKQQFIHALTLKRRQSGNKLLRVAKAFYELLCAPWRLLFAFVPPYQIAHGWIAFIFSLAFISGIAFVVTKLTDLISCVTGINPYVIAFTALAAGTSWPDLVASKIAAERQLTADSAIANITCSNSVNIYIGIGVPWLIDTLYNFIAYKKPLRIENARGLSFSLLMFFATSVGCIGVLVLRRCTLGGELGGPKAWAWVTCVFFMLLWLIFVILSSLRVSHVI</sequence>
<evidence type="ECO:0000256" key="2">
    <source>
        <dbReference type="ARBA" id="ARBA00022448"/>
    </source>
</evidence>
<feature type="transmembrane region" description="Helical" evidence="7">
    <location>
        <begin position="474"/>
        <end position="496"/>
    </location>
</feature>
<comment type="subcellular location">
    <subcellularLocation>
        <location evidence="1">Endomembrane system</location>
        <topology evidence="1">Multi-pass membrane protein</topology>
    </subcellularLocation>
</comment>
<evidence type="ECO:0000259" key="8">
    <source>
        <dbReference type="Pfam" id="PF01699"/>
    </source>
</evidence>
<evidence type="ECO:0000256" key="6">
    <source>
        <dbReference type="ARBA" id="ARBA00023136"/>
    </source>
</evidence>
<feature type="domain" description="Sodium/calcium exchanger membrane region" evidence="8">
    <location>
        <begin position="331"/>
        <end position="494"/>
    </location>
</feature>